<evidence type="ECO:0000313" key="1">
    <source>
        <dbReference type="EMBL" id="GEL22832.1"/>
    </source>
</evidence>
<dbReference type="RefSeq" id="WP_186816823.1">
    <property type="nucleotide sequence ID" value="NZ_BJVJ01000012.1"/>
</dbReference>
<organism evidence="1 2">
    <name type="scientific">Pseudonocardia sulfidoxydans NBRC 16205</name>
    <dbReference type="NCBI Taxonomy" id="1223511"/>
    <lineage>
        <taxon>Bacteria</taxon>
        <taxon>Bacillati</taxon>
        <taxon>Actinomycetota</taxon>
        <taxon>Actinomycetes</taxon>
        <taxon>Pseudonocardiales</taxon>
        <taxon>Pseudonocardiaceae</taxon>
        <taxon>Pseudonocardia</taxon>
    </lineage>
</organism>
<dbReference type="AlphaFoldDB" id="A0A511DDG1"/>
<sequence>MDVLTGPGLRSNLDRLDEVLRADGIGRERPVAVLTTPSPNSGYRTTS</sequence>
<dbReference type="EMBL" id="BJVJ01000012">
    <property type="protein sequence ID" value="GEL22832.1"/>
    <property type="molecule type" value="Genomic_DNA"/>
</dbReference>
<proteinExistence type="predicted"/>
<accession>A0A511DDG1</accession>
<name>A0A511DDG1_9PSEU</name>
<dbReference type="Proteomes" id="UP000321685">
    <property type="component" value="Unassembled WGS sequence"/>
</dbReference>
<protein>
    <submittedName>
        <fullName evidence="1">Uncharacterized protein</fullName>
    </submittedName>
</protein>
<reference evidence="1 2" key="1">
    <citation type="submission" date="2019-07" db="EMBL/GenBank/DDBJ databases">
        <title>Whole genome shotgun sequence of Pseudonocardia sulfidoxydans NBRC 16205.</title>
        <authorList>
            <person name="Hosoyama A."/>
            <person name="Uohara A."/>
            <person name="Ohji S."/>
            <person name="Ichikawa N."/>
        </authorList>
    </citation>
    <scope>NUCLEOTIDE SEQUENCE [LARGE SCALE GENOMIC DNA]</scope>
    <source>
        <strain evidence="1 2">NBRC 16205</strain>
    </source>
</reference>
<keyword evidence="2" id="KW-1185">Reference proteome</keyword>
<comment type="caution">
    <text evidence="1">The sequence shown here is derived from an EMBL/GenBank/DDBJ whole genome shotgun (WGS) entry which is preliminary data.</text>
</comment>
<gene>
    <name evidence="1" type="ORF">PSU4_17860</name>
</gene>
<evidence type="ECO:0000313" key="2">
    <source>
        <dbReference type="Proteomes" id="UP000321685"/>
    </source>
</evidence>